<reference evidence="3 4" key="1">
    <citation type="submission" date="2020-10" db="EMBL/GenBank/DDBJ databases">
        <title>Draft genome and description of Brachybacterium epidermidis sp nov.</title>
        <authorList>
            <person name="Boxberger M."/>
            <person name="La Scola B."/>
        </authorList>
    </citation>
    <scope>NUCLEOTIDE SEQUENCE [LARGE SCALE GENOMIC DNA]</scope>
    <source>
        <strain evidence="3 4">Marseille-Q2903</strain>
    </source>
</reference>
<protein>
    <submittedName>
        <fullName evidence="3">Uncharacterized protein</fullName>
    </submittedName>
</protein>
<gene>
    <name evidence="3" type="ORF">IOE58_10040</name>
</gene>
<dbReference type="Proteomes" id="UP000644727">
    <property type="component" value="Unassembled WGS sequence"/>
</dbReference>
<organism evidence="3 4">
    <name type="scientific">Brachybacterium epidermidis</name>
    <dbReference type="NCBI Taxonomy" id="2781983"/>
    <lineage>
        <taxon>Bacteria</taxon>
        <taxon>Bacillati</taxon>
        <taxon>Actinomycetota</taxon>
        <taxon>Actinomycetes</taxon>
        <taxon>Micrococcales</taxon>
        <taxon>Dermabacteraceae</taxon>
        <taxon>Brachybacterium</taxon>
    </lineage>
</organism>
<evidence type="ECO:0000256" key="2">
    <source>
        <dbReference type="SAM" id="MobiDB-lite"/>
    </source>
</evidence>
<dbReference type="EMBL" id="JADEYR010000010">
    <property type="protein sequence ID" value="MBE9404504.1"/>
    <property type="molecule type" value="Genomic_DNA"/>
</dbReference>
<evidence type="ECO:0000256" key="1">
    <source>
        <dbReference type="SAM" id="Coils"/>
    </source>
</evidence>
<feature type="coiled-coil region" evidence="1">
    <location>
        <begin position="27"/>
        <end position="73"/>
    </location>
</feature>
<name>A0ABR9W252_9MICO</name>
<evidence type="ECO:0000313" key="4">
    <source>
        <dbReference type="Proteomes" id="UP000644727"/>
    </source>
</evidence>
<comment type="caution">
    <text evidence="3">The sequence shown here is derived from an EMBL/GenBank/DDBJ whole genome shotgun (WGS) entry which is preliminary data.</text>
</comment>
<sequence>MTDTTSREHRNIPDGAELVDSDVLAQLRKDSADLAAARGEAAQLRAEAEAGRKAQAELRKQRHEALVNDAIKAGKFGPARRAGWLKALQIDEPGTLEDLEALPSGLVPVDQVGHAGDVDGEENLYDRAFNSKEH</sequence>
<keyword evidence="4" id="KW-1185">Reference proteome</keyword>
<accession>A0ABR9W252</accession>
<feature type="region of interest" description="Disordered" evidence="2">
    <location>
        <begin position="112"/>
        <end position="134"/>
    </location>
</feature>
<evidence type="ECO:0000313" key="3">
    <source>
        <dbReference type="EMBL" id="MBE9404504.1"/>
    </source>
</evidence>
<keyword evidence="1" id="KW-0175">Coiled coil</keyword>
<dbReference type="RefSeq" id="WP_193866247.1">
    <property type="nucleotide sequence ID" value="NZ_JADEYR010000010.1"/>
</dbReference>
<proteinExistence type="predicted"/>